<dbReference type="AlphaFoldDB" id="A0A9P6QXC1"/>
<feature type="region of interest" description="Disordered" evidence="6">
    <location>
        <begin position="295"/>
        <end position="371"/>
    </location>
</feature>
<organism evidence="8 9">
    <name type="scientific">Linnemannia gamsii</name>
    <dbReference type="NCBI Taxonomy" id="64522"/>
    <lineage>
        <taxon>Eukaryota</taxon>
        <taxon>Fungi</taxon>
        <taxon>Fungi incertae sedis</taxon>
        <taxon>Mucoromycota</taxon>
        <taxon>Mortierellomycotina</taxon>
        <taxon>Mortierellomycetes</taxon>
        <taxon>Mortierellales</taxon>
        <taxon>Mortierellaceae</taxon>
        <taxon>Linnemannia</taxon>
    </lineage>
</organism>
<sequence length="594" mass="67140">MSSKKPRPCVCGSAEDVGFMICCDNCDTWMHGPCVKVTKRFSTGIDDYYCPRCRPVSSTSVANQSPASLTKTKPTTANSNTKKQSTKPTSKSGSPSTKRRKTKTSGAPTTPDAALESSLFSRPPVVVKIVQNSKLLELSDEILVWILIWVHCQKSICRVSSTCKRLWSVAQDPYLWKYITLHHDTVLRRHWDTLLHPRLLSSNIYELNLVGEISSPVLIDTLKLDQFTGLRTLRLEDIQTYTVYRLASKLPWLKVFEARRIKGNSDRWDWSPFSNLTQLEELLLWRNEKPMQTFSLSEESMIETPDDGDDDIEEGVDDDGADDTADTEGSVSGGLEDGVSVHSNQSLGVGAGTGPGTGTGGSDDSGVSIHPLNHNHRRTRRRMMPQLKKLALINIVSPTTHRGTDSIMRSLVSRVTKFLYWNSFNILFPVVRAQYERLVNLIMIEPCEPAWSEGTWQEHAAVFRTMRSLETITWINPHMQRRYIIPILDVLLLSLDRLRVIRLVSTDEDTQILQMILTHVLETRWTGQLSVSIQDDLGADPLVRDWCTRAEEAVRIANLDDAMKSRALIFTVNLLRSEWDEDAGLKRLCLKAWQ</sequence>
<dbReference type="InterPro" id="IPR037869">
    <property type="entry name" value="Spp1/CFP1"/>
</dbReference>
<dbReference type="Proteomes" id="UP000823405">
    <property type="component" value="Unassembled WGS sequence"/>
</dbReference>
<reference evidence="8" key="1">
    <citation type="journal article" date="2020" name="Fungal Divers.">
        <title>Resolving the Mortierellaceae phylogeny through synthesis of multi-gene phylogenetics and phylogenomics.</title>
        <authorList>
            <person name="Vandepol N."/>
            <person name="Liber J."/>
            <person name="Desiro A."/>
            <person name="Na H."/>
            <person name="Kennedy M."/>
            <person name="Barry K."/>
            <person name="Grigoriev I.V."/>
            <person name="Miller A.N."/>
            <person name="O'Donnell K."/>
            <person name="Stajich J.E."/>
            <person name="Bonito G."/>
        </authorList>
    </citation>
    <scope>NUCLEOTIDE SEQUENCE</scope>
    <source>
        <strain evidence="8">NVP60</strain>
    </source>
</reference>
<dbReference type="PANTHER" id="PTHR46174">
    <property type="entry name" value="CXXC-TYPE ZINC FINGER PROTEIN 1"/>
    <property type="match status" value="1"/>
</dbReference>
<accession>A0A9P6QXC1</accession>
<protein>
    <recommendedName>
        <fullName evidence="7">Zinc finger PHD-type domain-containing protein</fullName>
    </recommendedName>
</protein>
<dbReference type="Gene3D" id="3.80.10.10">
    <property type="entry name" value="Ribonuclease Inhibitor"/>
    <property type="match status" value="1"/>
</dbReference>
<dbReference type="SUPFAM" id="SSF52047">
    <property type="entry name" value="RNI-like"/>
    <property type="match status" value="1"/>
</dbReference>
<feature type="compositionally biased region" description="Low complexity" evidence="6">
    <location>
        <begin position="78"/>
        <end position="96"/>
    </location>
</feature>
<evidence type="ECO:0000259" key="7">
    <source>
        <dbReference type="SMART" id="SM00249"/>
    </source>
</evidence>
<feature type="region of interest" description="Disordered" evidence="6">
    <location>
        <begin position="58"/>
        <end position="115"/>
    </location>
</feature>
<dbReference type="InterPro" id="IPR001965">
    <property type="entry name" value="Znf_PHD"/>
</dbReference>
<comment type="subcellular location">
    <subcellularLocation>
        <location evidence="1">Nucleus</location>
    </subcellularLocation>
</comment>
<keyword evidence="3" id="KW-0863">Zinc-finger</keyword>
<evidence type="ECO:0000256" key="4">
    <source>
        <dbReference type="ARBA" id="ARBA00022833"/>
    </source>
</evidence>
<evidence type="ECO:0000256" key="5">
    <source>
        <dbReference type="ARBA" id="ARBA00023242"/>
    </source>
</evidence>
<dbReference type="SMART" id="SM00249">
    <property type="entry name" value="PHD"/>
    <property type="match status" value="1"/>
</dbReference>
<comment type="caution">
    <text evidence="8">The sequence shown here is derived from an EMBL/GenBank/DDBJ whole genome shotgun (WGS) entry which is preliminary data.</text>
</comment>
<dbReference type="Pfam" id="PF00628">
    <property type="entry name" value="PHD"/>
    <property type="match status" value="1"/>
</dbReference>
<dbReference type="InterPro" id="IPR019787">
    <property type="entry name" value="Znf_PHD-finger"/>
</dbReference>
<evidence type="ECO:0000256" key="6">
    <source>
        <dbReference type="SAM" id="MobiDB-lite"/>
    </source>
</evidence>
<dbReference type="EMBL" id="JAAAIN010001358">
    <property type="protein sequence ID" value="KAG0303881.1"/>
    <property type="molecule type" value="Genomic_DNA"/>
</dbReference>
<dbReference type="GO" id="GO:0048188">
    <property type="term" value="C:Set1C/COMPASS complex"/>
    <property type="evidence" value="ECO:0007669"/>
    <property type="project" value="InterPro"/>
</dbReference>
<evidence type="ECO:0000256" key="3">
    <source>
        <dbReference type="ARBA" id="ARBA00022771"/>
    </source>
</evidence>
<dbReference type="InterPro" id="IPR036047">
    <property type="entry name" value="F-box-like_dom_sf"/>
</dbReference>
<dbReference type="InterPro" id="IPR011011">
    <property type="entry name" value="Znf_FYVE_PHD"/>
</dbReference>
<evidence type="ECO:0000256" key="2">
    <source>
        <dbReference type="ARBA" id="ARBA00022723"/>
    </source>
</evidence>
<dbReference type="PANTHER" id="PTHR46174:SF1">
    <property type="entry name" value="CXXC-TYPE ZINC FINGER PROTEIN 1"/>
    <property type="match status" value="1"/>
</dbReference>
<feature type="compositionally biased region" description="Gly residues" evidence="6">
    <location>
        <begin position="349"/>
        <end position="363"/>
    </location>
</feature>
<evidence type="ECO:0000313" key="8">
    <source>
        <dbReference type="EMBL" id="KAG0303881.1"/>
    </source>
</evidence>
<dbReference type="SUPFAM" id="SSF81383">
    <property type="entry name" value="F-box domain"/>
    <property type="match status" value="1"/>
</dbReference>
<keyword evidence="4" id="KW-0862">Zinc</keyword>
<dbReference type="SUPFAM" id="SSF57903">
    <property type="entry name" value="FYVE/PHD zinc finger"/>
    <property type="match status" value="1"/>
</dbReference>
<feature type="compositionally biased region" description="Polar residues" evidence="6">
    <location>
        <begin position="58"/>
        <end position="77"/>
    </location>
</feature>
<gene>
    <name evidence="8" type="ORF">BGZ97_001706</name>
</gene>
<keyword evidence="9" id="KW-1185">Reference proteome</keyword>
<name>A0A9P6QXC1_9FUNG</name>
<dbReference type="OrthoDB" id="436852at2759"/>
<proteinExistence type="predicted"/>
<dbReference type="Gene3D" id="2.60.120.650">
    <property type="entry name" value="Cupin"/>
    <property type="match status" value="1"/>
</dbReference>
<evidence type="ECO:0000313" key="9">
    <source>
        <dbReference type="Proteomes" id="UP000823405"/>
    </source>
</evidence>
<keyword evidence="5" id="KW-0539">Nucleus</keyword>
<dbReference type="GO" id="GO:0008270">
    <property type="term" value="F:zinc ion binding"/>
    <property type="evidence" value="ECO:0007669"/>
    <property type="project" value="UniProtKB-KW"/>
</dbReference>
<evidence type="ECO:0000256" key="1">
    <source>
        <dbReference type="ARBA" id="ARBA00004123"/>
    </source>
</evidence>
<dbReference type="GO" id="GO:0045893">
    <property type="term" value="P:positive regulation of DNA-templated transcription"/>
    <property type="evidence" value="ECO:0007669"/>
    <property type="project" value="TreeGrafter"/>
</dbReference>
<feature type="domain" description="Zinc finger PHD-type" evidence="7">
    <location>
        <begin position="8"/>
        <end position="54"/>
    </location>
</feature>
<feature type="compositionally biased region" description="Acidic residues" evidence="6">
    <location>
        <begin position="300"/>
        <end position="326"/>
    </location>
</feature>
<keyword evidence="2" id="KW-0479">Metal-binding</keyword>
<dbReference type="InterPro" id="IPR032675">
    <property type="entry name" value="LRR_dom_sf"/>
</dbReference>